<dbReference type="InterPro" id="IPR050662">
    <property type="entry name" value="Sec-metab_biosynth-thioest"/>
</dbReference>
<proteinExistence type="predicted"/>
<dbReference type="Gene3D" id="3.60.15.10">
    <property type="entry name" value="Ribonuclease Z/Hydroxyacylglutathione hydrolase-like"/>
    <property type="match status" value="1"/>
</dbReference>
<dbReference type="PANTHER" id="PTHR23131">
    <property type="entry name" value="ENDORIBONUCLEASE LACTB2"/>
    <property type="match status" value="1"/>
</dbReference>
<keyword evidence="4" id="KW-1185">Reference proteome</keyword>
<evidence type="ECO:0000313" key="4">
    <source>
        <dbReference type="Proteomes" id="UP001589718"/>
    </source>
</evidence>
<reference evidence="3 4" key="1">
    <citation type="submission" date="2024-09" db="EMBL/GenBank/DDBJ databases">
        <authorList>
            <person name="Sun Q."/>
            <person name="Mori K."/>
        </authorList>
    </citation>
    <scope>NUCLEOTIDE SEQUENCE [LARGE SCALE GENOMIC DNA]</scope>
    <source>
        <strain evidence="3 4">JCM 4362</strain>
    </source>
</reference>
<dbReference type="InterPro" id="IPR001279">
    <property type="entry name" value="Metallo-B-lactamas"/>
</dbReference>
<dbReference type="SUPFAM" id="SSF56281">
    <property type="entry name" value="Metallo-hydrolase/oxidoreductase"/>
    <property type="match status" value="1"/>
</dbReference>
<name>A0ABV5PCI4_STRCM</name>
<protein>
    <submittedName>
        <fullName evidence="3">MBL fold metallo-hydrolase</fullName>
    </submittedName>
</protein>
<accession>A0ABV5PCI4</accession>
<feature type="domain" description="Metallo-beta-lactamase" evidence="2">
    <location>
        <begin position="39"/>
        <end position="269"/>
    </location>
</feature>
<dbReference type="CDD" id="cd07725">
    <property type="entry name" value="TTHA1429-like_MBL-fold"/>
    <property type="match status" value="1"/>
</dbReference>
<dbReference type="Proteomes" id="UP001589718">
    <property type="component" value="Unassembled WGS sequence"/>
</dbReference>
<sequence>MTQRTAGRTGEDAAAPATIDHGGGVWSIEVPIPDNPLGHTLVHLLDTDRGPVLIDTGWDDPASWDALTAGLASLHVRIEDIHGVLVTHHHPDHHGLSGQVREASGAWIAMHAADAEVVRRTRGAEPGVWLDYLTAKLASAGAPPDHLAPLRAARDSGRMRTLPGLHAALPDREITPGDLLPLAGRALRAIWTPGHTPGHVCLHLEETHPANLPGRGRLFSGDHLLPGISPHIGLYEDPEDATVTDPLGDYLSSLERVARLDAAEVLPAHQHAFTNPRERVTELLAHHEARLTGLRALLATPLTPWQLAERMEWNRPWDRIPHGSRNIAVSEAEAHLRRLVKLGHAEPVPGSDPVAYTAR</sequence>
<evidence type="ECO:0000256" key="1">
    <source>
        <dbReference type="SAM" id="MobiDB-lite"/>
    </source>
</evidence>
<dbReference type="SMART" id="SM00849">
    <property type="entry name" value="Lactamase_B"/>
    <property type="match status" value="1"/>
</dbReference>
<dbReference type="PANTHER" id="PTHR23131:SF4">
    <property type="entry name" value="METALLO-BETA-LACTAMASE SUPERFAMILY POTEIN"/>
    <property type="match status" value="1"/>
</dbReference>
<dbReference type="Pfam" id="PF00753">
    <property type="entry name" value="Lactamase_B"/>
    <property type="match status" value="1"/>
</dbReference>
<evidence type="ECO:0000313" key="3">
    <source>
        <dbReference type="EMBL" id="MFB9520912.1"/>
    </source>
</evidence>
<organism evidence="3 4">
    <name type="scientific">Streptomyces cremeus</name>
    <dbReference type="NCBI Taxonomy" id="66881"/>
    <lineage>
        <taxon>Bacteria</taxon>
        <taxon>Bacillati</taxon>
        <taxon>Actinomycetota</taxon>
        <taxon>Actinomycetes</taxon>
        <taxon>Kitasatosporales</taxon>
        <taxon>Streptomycetaceae</taxon>
        <taxon>Streptomyces</taxon>
    </lineage>
</organism>
<dbReference type="RefSeq" id="WP_380836993.1">
    <property type="nucleotide sequence ID" value="NZ_JBHMCR010000006.1"/>
</dbReference>
<comment type="caution">
    <text evidence="3">The sequence shown here is derived from an EMBL/GenBank/DDBJ whole genome shotgun (WGS) entry which is preliminary data.</text>
</comment>
<evidence type="ECO:0000259" key="2">
    <source>
        <dbReference type="SMART" id="SM00849"/>
    </source>
</evidence>
<feature type="region of interest" description="Disordered" evidence="1">
    <location>
        <begin position="1"/>
        <end position="20"/>
    </location>
</feature>
<gene>
    <name evidence="3" type="ORF">ACFFTU_13210</name>
</gene>
<dbReference type="InterPro" id="IPR036866">
    <property type="entry name" value="RibonucZ/Hydroxyglut_hydro"/>
</dbReference>
<dbReference type="EMBL" id="JBHMCR010000006">
    <property type="protein sequence ID" value="MFB9520912.1"/>
    <property type="molecule type" value="Genomic_DNA"/>
</dbReference>